<protein>
    <submittedName>
        <fullName evidence="2">Uncharacterized protein</fullName>
    </submittedName>
</protein>
<dbReference type="EMBL" id="UINC01080267">
    <property type="protein sequence ID" value="SVC23051.1"/>
    <property type="molecule type" value="Genomic_DNA"/>
</dbReference>
<gene>
    <name evidence="2" type="ORF">METZ01_LOCUS275905</name>
</gene>
<evidence type="ECO:0000256" key="1">
    <source>
        <dbReference type="SAM" id="Phobius"/>
    </source>
</evidence>
<sequence length="57" mass="6333">MRVVLETLIAIPTPLIFMVVAGLAFWRRRRLSFILIATATILLVGLSLPVVAKMLAR</sequence>
<proteinExistence type="predicted"/>
<feature type="transmembrane region" description="Helical" evidence="1">
    <location>
        <begin position="7"/>
        <end position="26"/>
    </location>
</feature>
<accession>A0A382KK39</accession>
<keyword evidence="1" id="KW-0472">Membrane</keyword>
<feature type="non-terminal residue" evidence="2">
    <location>
        <position position="57"/>
    </location>
</feature>
<keyword evidence="1" id="KW-1133">Transmembrane helix</keyword>
<evidence type="ECO:0000313" key="2">
    <source>
        <dbReference type="EMBL" id="SVC23051.1"/>
    </source>
</evidence>
<reference evidence="2" key="1">
    <citation type="submission" date="2018-05" db="EMBL/GenBank/DDBJ databases">
        <authorList>
            <person name="Lanie J.A."/>
            <person name="Ng W.-L."/>
            <person name="Kazmierczak K.M."/>
            <person name="Andrzejewski T.M."/>
            <person name="Davidsen T.M."/>
            <person name="Wayne K.J."/>
            <person name="Tettelin H."/>
            <person name="Glass J.I."/>
            <person name="Rusch D."/>
            <person name="Podicherti R."/>
            <person name="Tsui H.-C.T."/>
            <person name="Winkler M.E."/>
        </authorList>
    </citation>
    <scope>NUCLEOTIDE SEQUENCE</scope>
</reference>
<keyword evidence="1" id="KW-0812">Transmembrane</keyword>
<organism evidence="2">
    <name type="scientific">marine metagenome</name>
    <dbReference type="NCBI Taxonomy" id="408172"/>
    <lineage>
        <taxon>unclassified sequences</taxon>
        <taxon>metagenomes</taxon>
        <taxon>ecological metagenomes</taxon>
    </lineage>
</organism>
<name>A0A382KK39_9ZZZZ</name>
<dbReference type="AlphaFoldDB" id="A0A382KK39"/>
<feature type="transmembrane region" description="Helical" evidence="1">
    <location>
        <begin position="32"/>
        <end position="52"/>
    </location>
</feature>